<comment type="caution">
    <text evidence="8">Lacks conserved residue(s) required for the propagation of feature annotation.</text>
</comment>
<organism evidence="10 11">
    <name type="scientific">Lactiplantibacillus plajomi</name>
    <dbReference type="NCBI Taxonomy" id="1457217"/>
    <lineage>
        <taxon>Bacteria</taxon>
        <taxon>Bacillati</taxon>
        <taxon>Bacillota</taxon>
        <taxon>Bacilli</taxon>
        <taxon>Lactobacillales</taxon>
        <taxon>Lactobacillaceae</taxon>
        <taxon>Lactiplantibacillus</taxon>
    </lineage>
</organism>
<evidence type="ECO:0000256" key="7">
    <source>
        <dbReference type="ARBA" id="ARBA00048539"/>
    </source>
</evidence>
<comment type="subcellular location">
    <subcellularLocation>
        <location evidence="1 8">Cytoplasm</location>
    </subcellularLocation>
</comment>
<reference evidence="10 11" key="1">
    <citation type="submission" date="2024-09" db="EMBL/GenBank/DDBJ databases">
        <authorList>
            <person name="Sun Q."/>
            <person name="Mori K."/>
        </authorList>
    </citation>
    <scope>NUCLEOTIDE SEQUENCE [LARGE SCALE GENOMIC DNA]</scope>
    <source>
        <strain evidence="10 11">TBRC 4575</strain>
    </source>
</reference>
<name>A0ABV6K5V9_9LACO</name>
<gene>
    <name evidence="8 10" type="primary">tilS</name>
    <name evidence="10" type="ORF">ACFFGS_11610</name>
</gene>
<dbReference type="NCBIfam" id="TIGR02432">
    <property type="entry name" value="lysidine_TilS_N"/>
    <property type="match status" value="1"/>
</dbReference>
<dbReference type="InterPro" id="IPR011063">
    <property type="entry name" value="TilS/TtcA_N"/>
</dbReference>
<feature type="domain" description="Lysidine-tRNA(Ile) synthetase C-terminal" evidence="9">
    <location>
        <begin position="371"/>
        <end position="442"/>
    </location>
</feature>
<evidence type="ECO:0000313" key="10">
    <source>
        <dbReference type="EMBL" id="MFC0424771.1"/>
    </source>
</evidence>
<dbReference type="EMBL" id="JBHLUK010000074">
    <property type="protein sequence ID" value="MFC0424771.1"/>
    <property type="molecule type" value="Genomic_DNA"/>
</dbReference>
<keyword evidence="6" id="KW-0067">ATP-binding</keyword>
<evidence type="ECO:0000256" key="2">
    <source>
        <dbReference type="ARBA" id="ARBA00022490"/>
    </source>
</evidence>
<evidence type="ECO:0000256" key="1">
    <source>
        <dbReference type="ARBA" id="ARBA00004496"/>
    </source>
</evidence>
<proteinExistence type="inferred from homology"/>
<keyword evidence="5" id="KW-0547">Nucleotide-binding</keyword>
<dbReference type="InterPro" id="IPR012796">
    <property type="entry name" value="Lysidine-tRNA-synth_C"/>
</dbReference>
<evidence type="ECO:0000313" key="11">
    <source>
        <dbReference type="Proteomes" id="UP001589855"/>
    </source>
</evidence>
<evidence type="ECO:0000256" key="3">
    <source>
        <dbReference type="ARBA" id="ARBA00022598"/>
    </source>
</evidence>
<dbReference type="SUPFAM" id="SSF52402">
    <property type="entry name" value="Adenine nucleotide alpha hydrolases-like"/>
    <property type="match status" value="1"/>
</dbReference>
<accession>A0ABV6K5V9</accession>
<dbReference type="InterPro" id="IPR012094">
    <property type="entry name" value="tRNA_Ile_lys_synt"/>
</dbReference>
<keyword evidence="2 8" id="KW-0963">Cytoplasm</keyword>
<keyword evidence="3 8" id="KW-0436">Ligase</keyword>
<dbReference type="EC" id="6.3.4.19" evidence="8"/>
<keyword evidence="11" id="KW-1185">Reference proteome</keyword>
<dbReference type="PANTHER" id="PTHR43033">
    <property type="entry name" value="TRNA(ILE)-LYSIDINE SYNTHASE-RELATED"/>
    <property type="match status" value="1"/>
</dbReference>
<keyword evidence="4 8" id="KW-0819">tRNA processing</keyword>
<evidence type="ECO:0000256" key="6">
    <source>
        <dbReference type="ARBA" id="ARBA00022840"/>
    </source>
</evidence>
<dbReference type="HAMAP" id="MF_01161">
    <property type="entry name" value="tRNA_Ile_lys_synt"/>
    <property type="match status" value="1"/>
</dbReference>
<protein>
    <recommendedName>
        <fullName evidence="8">tRNA(Ile)-lysidine synthase</fullName>
        <ecNumber evidence="8">6.3.4.19</ecNumber>
    </recommendedName>
    <alternativeName>
        <fullName evidence="8">tRNA(Ile)-2-lysyl-cytidine synthase</fullName>
    </alternativeName>
    <alternativeName>
        <fullName evidence="8">tRNA(Ile)-lysidine synthetase</fullName>
    </alternativeName>
</protein>
<evidence type="ECO:0000256" key="8">
    <source>
        <dbReference type="HAMAP-Rule" id="MF_01161"/>
    </source>
</evidence>
<dbReference type="NCBIfam" id="TIGR02433">
    <property type="entry name" value="lysidine_TilS_C"/>
    <property type="match status" value="1"/>
</dbReference>
<dbReference type="SMART" id="SM00977">
    <property type="entry name" value="TilS_C"/>
    <property type="match status" value="1"/>
</dbReference>
<dbReference type="GO" id="GO:0032267">
    <property type="term" value="F:tRNA(Ile)-lysidine synthase activity"/>
    <property type="evidence" value="ECO:0007669"/>
    <property type="project" value="UniProtKB-EC"/>
</dbReference>
<dbReference type="Pfam" id="PF11734">
    <property type="entry name" value="TilS_C"/>
    <property type="match status" value="1"/>
</dbReference>
<evidence type="ECO:0000259" key="9">
    <source>
        <dbReference type="SMART" id="SM00977"/>
    </source>
</evidence>
<dbReference type="RefSeq" id="WP_415579065.1">
    <property type="nucleotide sequence ID" value="NZ_CBCRXD010000004.1"/>
</dbReference>
<evidence type="ECO:0000256" key="5">
    <source>
        <dbReference type="ARBA" id="ARBA00022741"/>
    </source>
</evidence>
<dbReference type="Pfam" id="PF01171">
    <property type="entry name" value="ATP_bind_3"/>
    <property type="match status" value="1"/>
</dbReference>
<comment type="caution">
    <text evidence="10">The sequence shown here is derived from an EMBL/GenBank/DDBJ whole genome shotgun (WGS) entry which is preliminary data.</text>
</comment>
<dbReference type="PANTHER" id="PTHR43033:SF1">
    <property type="entry name" value="TRNA(ILE)-LYSIDINE SYNTHASE-RELATED"/>
    <property type="match status" value="1"/>
</dbReference>
<sequence>MQQFNRQLAAAGLLDPTKTVVVAISTGVDSMVLLTLLQRLPTQQRPQLVVAHVNHQLRAESDAEAAYLQRYCDDHDLTLRVTRWPQAQHPQTGVEAAGRKFRYQFFADVMRASGAVALLTAHHANDQAETFLMKLARGGDLAQLTGIAGQRPFTVGQLVRPLLTWPKAALYAYADRQRVRFFEDATNQDVSFTRNRIRHRVVPELTTVNPEFLGHVAGYERQLATLLAAQKQMVAQLLPTVLTSNTKLQLQAWAALPTLWQAPVFREWLQQRTGQLYSLAKLAPWQRWLVNTNQPTGRRQLDADFDLVKTVDMIDVSPHKKRVKKLMPAEKIMVDLNQWQKITAGQTVGVFASPPGFAAQPFRLAANDWPLSWRPWQPDDRVTLRGGGHQSVRRILINHKVPRAARHQVMVLVNATGDVLWVVGHKFTYRKREFGTQTVFLASKPRELKGVHLKR</sequence>
<dbReference type="SUPFAM" id="SSF56037">
    <property type="entry name" value="PheT/TilS domain"/>
    <property type="match status" value="1"/>
</dbReference>
<dbReference type="CDD" id="cd01992">
    <property type="entry name" value="TilS_N"/>
    <property type="match status" value="1"/>
</dbReference>
<dbReference type="InterPro" id="IPR014729">
    <property type="entry name" value="Rossmann-like_a/b/a_fold"/>
</dbReference>
<dbReference type="InterPro" id="IPR012795">
    <property type="entry name" value="tRNA_Ile_lys_synt_N"/>
</dbReference>
<dbReference type="Gene3D" id="3.40.50.620">
    <property type="entry name" value="HUPs"/>
    <property type="match status" value="1"/>
</dbReference>
<comment type="similarity">
    <text evidence="8">Belongs to the tRNA(Ile)-lysidine synthase family.</text>
</comment>
<evidence type="ECO:0000256" key="4">
    <source>
        <dbReference type="ARBA" id="ARBA00022694"/>
    </source>
</evidence>
<dbReference type="Proteomes" id="UP001589855">
    <property type="component" value="Unassembled WGS sequence"/>
</dbReference>
<comment type="catalytic activity">
    <reaction evidence="7 8">
        <text>cytidine(34) in tRNA(Ile2) + L-lysine + ATP = lysidine(34) in tRNA(Ile2) + AMP + diphosphate + H(+)</text>
        <dbReference type="Rhea" id="RHEA:43744"/>
        <dbReference type="Rhea" id="RHEA-COMP:10625"/>
        <dbReference type="Rhea" id="RHEA-COMP:10670"/>
        <dbReference type="ChEBI" id="CHEBI:15378"/>
        <dbReference type="ChEBI" id="CHEBI:30616"/>
        <dbReference type="ChEBI" id="CHEBI:32551"/>
        <dbReference type="ChEBI" id="CHEBI:33019"/>
        <dbReference type="ChEBI" id="CHEBI:82748"/>
        <dbReference type="ChEBI" id="CHEBI:83665"/>
        <dbReference type="ChEBI" id="CHEBI:456215"/>
        <dbReference type="EC" id="6.3.4.19"/>
    </reaction>
</comment>
<comment type="function">
    <text evidence="8">Ligates lysine onto the cytidine present at position 34 of the AUA codon-specific tRNA(Ile) that contains the anticodon CAU, in an ATP-dependent manner. Cytidine is converted to lysidine, thus changing the amino acid specificity of the tRNA from methionine to isoleucine.</text>
</comment>